<dbReference type="SUPFAM" id="SSF103481">
    <property type="entry name" value="Multidrug resistance efflux transporter EmrE"/>
    <property type="match status" value="1"/>
</dbReference>
<evidence type="ECO:0000256" key="3">
    <source>
        <dbReference type="ARBA" id="ARBA00022597"/>
    </source>
</evidence>
<feature type="transmembrane region" description="Helical" evidence="7">
    <location>
        <begin position="52"/>
        <end position="72"/>
    </location>
</feature>
<gene>
    <name evidence="8" type="ORF">BLA29_007835</name>
</gene>
<dbReference type="GO" id="GO:0015165">
    <property type="term" value="F:pyrimidine nucleotide-sugar transmembrane transporter activity"/>
    <property type="evidence" value="ECO:0007669"/>
    <property type="project" value="InterPro"/>
</dbReference>
<feature type="transmembrane region" description="Helical" evidence="7">
    <location>
        <begin position="93"/>
        <end position="114"/>
    </location>
</feature>
<keyword evidence="9" id="KW-1185">Reference proteome</keyword>
<comment type="caution">
    <text evidence="8">The sequence shown here is derived from an EMBL/GenBank/DDBJ whole genome shotgun (WGS) entry which is preliminary data.</text>
</comment>
<sequence length="266" mass="30146">MTVKDEKLIGQLFPTKLSLVIFVAYICLFVNQGILVKASQKNGTNDKYDYNIVTVVIGTEVIKLVICLVLYLKNKPSMWQLFDELGSSFRIGLLYLIPAFLYCLYNNLAFINLANYDPTTYFILLQFRTVITGLLFQIIFKKKLTSFQWFSLCLLTIACIIKELGHSIKSSSSDSDSNIFSALISKNLFLVMIQLFCSCFAGVYNEFLLKNDGNAVHILVQNIFMYLDSILCNMALLLLTTNPLANNEVIFDLSVLSKPRVLTIMI</sequence>
<keyword evidence="5 7" id="KW-1133">Transmembrane helix</keyword>
<evidence type="ECO:0000313" key="8">
    <source>
        <dbReference type="EMBL" id="OTF74245.1"/>
    </source>
</evidence>
<dbReference type="EMBL" id="MUJZ01047986">
    <property type="protein sequence ID" value="OTF74245.1"/>
    <property type="molecule type" value="Genomic_DNA"/>
</dbReference>
<proteinExistence type="inferred from homology"/>
<dbReference type="GO" id="GO:0000139">
    <property type="term" value="C:Golgi membrane"/>
    <property type="evidence" value="ECO:0007669"/>
    <property type="project" value="InterPro"/>
</dbReference>
<dbReference type="AlphaFoldDB" id="A0A1Y3B4N1"/>
<protein>
    <submittedName>
        <fullName evidence="8">Uncharacterized protein</fullName>
    </submittedName>
</protein>
<dbReference type="InterPro" id="IPR037185">
    <property type="entry name" value="EmrE-like"/>
</dbReference>
<evidence type="ECO:0000256" key="2">
    <source>
        <dbReference type="ARBA" id="ARBA00009976"/>
    </source>
</evidence>
<keyword evidence="4 7" id="KW-0812">Transmembrane</keyword>
<evidence type="ECO:0000256" key="5">
    <source>
        <dbReference type="ARBA" id="ARBA00022989"/>
    </source>
</evidence>
<keyword evidence="6 7" id="KW-0472">Membrane</keyword>
<comment type="subcellular location">
    <subcellularLocation>
        <location evidence="1">Membrane</location>
        <topology evidence="1">Multi-pass membrane protein</topology>
    </subcellularLocation>
</comment>
<evidence type="ECO:0000256" key="6">
    <source>
        <dbReference type="ARBA" id="ARBA00023136"/>
    </source>
</evidence>
<reference evidence="8 9" key="1">
    <citation type="submission" date="2017-03" db="EMBL/GenBank/DDBJ databases">
        <title>Genome Survey of Euroglyphus maynei.</title>
        <authorList>
            <person name="Arlian L.G."/>
            <person name="Morgan M.S."/>
            <person name="Rider S.D."/>
        </authorList>
    </citation>
    <scope>NUCLEOTIDE SEQUENCE [LARGE SCALE GENOMIC DNA]</scope>
    <source>
        <strain evidence="8">Arlian Lab</strain>
        <tissue evidence="8">Whole body</tissue>
    </source>
</reference>
<evidence type="ECO:0000256" key="1">
    <source>
        <dbReference type="ARBA" id="ARBA00004141"/>
    </source>
</evidence>
<dbReference type="InterPro" id="IPR007271">
    <property type="entry name" value="Nuc_sug_transpt"/>
</dbReference>
<comment type="similarity">
    <text evidence="2">Belongs to the nucleotide-sugar transporter family. SLC35A subfamily.</text>
</comment>
<accession>A0A1Y3B4N1</accession>
<dbReference type="Proteomes" id="UP000194236">
    <property type="component" value="Unassembled WGS sequence"/>
</dbReference>
<feature type="transmembrane region" description="Helical" evidence="7">
    <location>
        <begin position="12"/>
        <end position="32"/>
    </location>
</feature>
<feature type="transmembrane region" description="Helical" evidence="7">
    <location>
        <begin position="188"/>
        <end position="207"/>
    </location>
</feature>
<dbReference type="OrthoDB" id="419167at2759"/>
<feature type="non-terminal residue" evidence="8">
    <location>
        <position position="266"/>
    </location>
</feature>
<dbReference type="PANTHER" id="PTHR10231">
    <property type="entry name" value="NUCLEOTIDE-SUGAR TRANSMEMBRANE TRANSPORTER"/>
    <property type="match status" value="1"/>
</dbReference>
<evidence type="ECO:0000256" key="7">
    <source>
        <dbReference type="SAM" id="Phobius"/>
    </source>
</evidence>
<organism evidence="8 9">
    <name type="scientific">Euroglyphus maynei</name>
    <name type="common">Mayne's house dust mite</name>
    <dbReference type="NCBI Taxonomy" id="6958"/>
    <lineage>
        <taxon>Eukaryota</taxon>
        <taxon>Metazoa</taxon>
        <taxon>Ecdysozoa</taxon>
        <taxon>Arthropoda</taxon>
        <taxon>Chelicerata</taxon>
        <taxon>Arachnida</taxon>
        <taxon>Acari</taxon>
        <taxon>Acariformes</taxon>
        <taxon>Sarcoptiformes</taxon>
        <taxon>Astigmata</taxon>
        <taxon>Psoroptidia</taxon>
        <taxon>Analgoidea</taxon>
        <taxon>Pyroglyphidae</taxon>
        <taxon>Pyroglyphinae</taxon>
        <taxon>Euroglyphus</taxon>
    </lineage>
</organism>
<evidence type="ECO:0000256" key="4">
    <source>
        <dbReference type="ARBA" id="ARBA00022692"/>
    </source>
</evidence>
<evidence type="ECO:0000313" key="9">
    <source>
        <dbReference type="Proteomes" id="UP000194236"/>
    </source>
</evidence>
<keyword evidence="3" id="KW-0762">Sugar transport</keyword>
<feature type="transmembrane region" description="Helical" evidence="7">
    <location>
        <begin position="120"/>
        <end position="140"/>
    </location>
</feature>
<feature type="transmembrane region" description="Helical" evidence="7">
    <location>
        <begin position="219"/>
        <end position="239"/>
    </location>
</feature>
<name>A0A1Y3B4N1_EURMA</name>
<keyword evidence="3" id="KW-0813">Transport</keyword>
<dbReference type="Pfam" id="PF04142">
    <property type="entry name" value="Nuc_sug_transp"/>
    <property type="match status" value="1"/>
</dbReference>